<evidence type="ECO:0000313" key="3">
    <source>
        <dbReference type="Proteomes" id="UP001186104"/>
    </source>
</evidence>
<keyword evidence="3" id="KW-1185">Reference proteome</keyword>
<organism evidence="2 3">
    <name type="scientific">Rhodococcus cerastii</name>
    <dbReference type="NCBI Taxonomy" id="908616"/>
    <lineage>
        <taxon>Bacteria</taxon>
        <taxon>Bacillati</taxon>
        <taxon>Actinomycetota</taxon>
        <taxon>Actinomycetes</taxon>
        <taxon>Mycobacteriales</taxon>
        <taxon>Nocardiaceae</taxon>
        <taxon>Rhodococcus</taxon>
    </lineage>
</organism>
<feature type="domain" description="PD-(D/E)XK nuclease-like" evidence="1">
    <location>
        <begin position="1"/>
        <end position="207"/>
    </location>
</feature>
<dbReference type="Pfam" id="PF20796">
    <property type="entry name" value="PDDEXK_13"/>
    <property type="match status" value="1"/>
</dbReference>
<proteinExistence type="predicted"/>
<accession>A0ABU4D6L5</accession>
<sequence length="235" mass="25690">MTSSQTLSFNMLADAVSRPNACAALFRRLLDRDDLAELESSDFEFAAQGSGYGLGDKTLIDVLLRFRTQRGDLQVVALETKLADRFSTRRTGAETGPGYVKVATASRLWKDLAASAANNRTRQLTRCHALAQSVQLSDEMHEGGLATIVVITHPADSSGHRCVDEYATHVAKGTMIGLSWDQFLDTARATGAIDVAAADELGRRYVDLSWSQSAWAQFEQQESLEMERSARDGAK</sequence>
<evidence type="ECO:0000259" key="1">
    <source>
        <dbReference type="Pfam" id="PF20796"/>
    </source>
</evidence>
<gene>
    <name evidence="2" type="ORF">R3P93_22590</name>
</gene>
<comment type="caution">
    <text evidence="2">The sequence shown here is derived from an EMBL/GenBank/DDBJ whole genome shotgun (WGS) entry which is preliminary data.</text>
</comment>
<reference evidence="2 3" key="1">
    <citation type="submission" date="2023-10" db="EMBL/GenBank/DDBJ databases">
        <title>Development of a sustainable strategy for remediation of hydrocarbon-contaminated territories based on the waste exchange concept.</title>
        <authorList>
            <person name="Krivoruchko A."/>
        </authorList>
    </citation>
    <scope>NUCLEOTIDE SEQUENCE [LARGE SCALE GENOMIC DNA]</scope>
    <source>
        <strain evidence="2 3">IEGM 1327</strain>
    </source>
</reference>
<dbReference type="EMBL" id="JAWLKF010000018">
    <property type="protein sequence ID" value="MDV6305362.1"/>
    <property type="molecule type" value="Genomic_DNA"/>
</dbReference>
<protein>
    <recommendedName>
        <fullName evidence="1">PD-(D/E)XK nuclease-like domain-containing protein</fullName>
    </recommendedName>
</protein>
<dbReference type="InterPro" id="IPR048822">
    <property type="entry name" value="PDDEXK_13"/>
</dbReference>
<dbReference type="Proteomes" id="UP001186104">
    <property type="component" value="Unassembled WGS sequence"/>
</dbReference>
<evidence type="ECO:0000313" key="2">
    <source>
        <dbReference type="EMBL" id="MDV6305362.1"/>
    </source>
</evidence>
<name>A0ABU4D6L5_9NOCA</name>